<evidence type="ECO:0000259" key="1">
    <source>
        <dbReference type="Pfam" id="PF04321"/>
    </source>
</evidence>
<dbReference type="PANTHER" id="PTHR10491:SF4">
    <property type="entry name" value="METHIONINE ADENOSYLTRANSFERASE 2 SUBUNIT BETA"/>
    <property type="match status" value="1"/>
</dbReference>
<dbReference type="AlphaFoldDB" id="A0A6C0JNV4"/>
<dbReference type="EMBL" id="MN740684">
    <property type="protein sequence ID" value="QHU07455.1"/>
    <property type="molecule type" value="Genomic_DNA"/>
</dbReference>
<dbReference type="Pfam" id="PF04321">
    <property type="entry name" value="RmlD_sub_bind"/>
    <property type="match status" value="1"/>
</dbReference>
<dbReference type="GO" id="GO:0048269">
    <property type="term" value="C:methionine adenosyltransferase complex"/>
    <property type="evidence" value="ECO:0007669"/>
    <property type="project" value="TreeGrafter"/>
</dbReference>
<dbReference type="InterPro" id="IPR029903">
    <property type="entry name" value="RmlD-like-bd"/>
</dbReference>
<dbReference type="GO" id="GO:0048270">
    <property type="term" value="F:methionine adenosyltransferase regulator activity"/>
    <property type="evidence" value="ECO:0007669"/>
    <property type="project" value="TreeGrafter"/>
</dbReference>
<dbReference type="PANTHER" id="PTHR10491">
    <property type="entry name" value="DTDP-4-DEHYDRORHAMNOSE REDUCTASE"/>
    <property type="match status" value="1"/>
</dbReference>
<dbReference type="Gene3D" id="3.40.50.720">
    <property type="entry name" value="NAD(P)-binding Rossmann-like Domain"/>
    <property type="match status" value="1"/>
</dbReference>
<dbReference type="SUPFAM" id="SSF51735">
    <property type="entry name" value="NAD(P)-binding Rossmann-fold domains"/>
    <property type="match status" value="1"/>
</dbReference>
<dbReference type="GO" id="GO:0006556">
    <property type="term" value="P:S-adenosylmethionine biosynthetic process"/>
    <property type="evidence" value="ECO:0007669"/>
    <property type="project" value="TreeGrafter"/>
</dbReference>
<dbReference type="InterPro" id="IPR036291">
    <property type="entry name" value="NAD(P)-bd_dom_sf"/>
</dbReference>
<sequence>MKVLLLGHKGWIGKKISEIFTVNKIEYITTRLRGEDPELNKFILNNNITHIYCCLGRTHGTINGKTYTTIDYLENKETIKENINDNLYVPLHLAMFCDKNNIHFTYIGTGCIFDDISKKFIESDCPNFFGSNYSIVKGFTDLLIKNTNALILRIRMPISSDNSDRNFITKITKYEKICSIPNSMTVLDELLPLSVKMMENNEKGCYNFTNPGQISHNEILELYKEIVDPDFKWNNMSLEEQNTILLSKRSNNYLDTTKLTNKYNVNDIKTGIITCLKNMSKL</sequence>
<dbReference type="InterPro" id="IPR005913">
    <property type="entry name" value="dTDP_dehydrorham_reduct"/>
</dbReference>
<name>A0A6C0JNV4_9ZZZZ</name>
<proteinExistence type="predicted"/>
<reference evidence="2" key="1">
    <citation type="journal article" date="2020" name="Nature">
        <title>Giant virus diversity and host interactions through global metagenomics.</title>
        <authorList>
            <person name="Schulz F."/>
            <person name="Roux S."/>
            <person name="Paez-Espino D."/>
            <person name="Jungbluth S."/>
            <person name="Walsh D.A."/>
            <person name="Denef V.J."/>
            <person name="McMahon K.D."/>
            <person name="Konstantinidis K.T."/>
            <person name="Eloe-Fadrosh E.A."/>
            <person name="Kyrpides N.C."/>
            <person name="Woyke T."/>
        </authorList>
    </citation>
    <scope>NUCLEOTIDE SEQUENCE</scope>
    <source>
        <strain evidence="2">GVMAG-S-1040241-154</strain>
    </source>
</reference>
<protein>
    <recommendedName>
        <fullName evidence="1">RmlD-like substrate binding domain-containing protein</fullName>
    </recommendedName>
</protein>
<accession>A0A6C0JNV4</accession>
<organism evidence="2">
    <name type="scientific">viral metagenome</name>
    <dbReference type="NCBI Taxonomy" id="1070528"/>
    <lineage>
        <taxon>unclassified sequences</taxon>
        <taxon>metagenomes</taxon>
        <taxon>organismal metagenomes</taxon>
    </lineage>
</organism>
<evidence type="ECO:0000313" key="2">
    <source>
        <dbReference type="EMBL" id="QHU07455.1"/>
    </source>
</evidence>
<feature type="domain" description="RmlD-like substrate binding" evidence="1">
    <location>
        <begin position="1"/>
        <end position="173"/>
    </location>
</feature>